<organism evidence="2">
    <name type="scientific">Ditylum brightwellii</name>
    <dbReference type="NCBI Taxonomy" id="49249"/>
    <lineage>
        <taxon>Eukaryota</taxon>
        <taxon>Sar</taxon>
        <taxon>Stramenopiles</taxon>
        <taxon>Ochrophyta</taxon>
        <taxon>Bacillariophyta</taxon>
        <taxon>Mediophyceae</taxon>
        <taxon>Lithodesmiophycidae</taxon>
        <taxon>Lithodesmiales</taxon>
        <taxon>Lithodesmiaceae</taxon>
        <taxon>Ditylum</taxon>
    </lineage>
</organism>
<name>A0A7S4QWH3_9STRA</name>
<dbReference type="PROSITE" id="PS50908">
    <property type="entry name" value="RWD"/>
    <property type="match status" value="1"/>
</dbReference>
<dbReference type="InterPro" id="IPR017359">
    <property type="entry name" value="Phi-like"/>
</dbReference>
<dbReference type="SUPFAM" id="SSF54495">
    <property type="entry name" value="UBC-like"/>
    <property type="match status" value="1"/>
</dbReference>
<dbReference type="CDD" id="cd24163">
    <property type="entry name" value="RWDD2_C"/>
    <property type="match status" value="1"/>
</dbReference>
<reference evidence="2" key="1">
    <citation type="submission" date="2021-01" db="EMBL/GenBank/DDBJ databases">
        <authorList>
            <person name="Corre E."/>
            <person name="Pelletier E."/>
            <person name="Niang G."/>
            <person name="Scheremetjew M."/>
            <person name="Finn R."/>
            <person name="Kale V."/>
            <person name="Holt S."/>
            <person name="Cochrane G."/>
            <person name="Meng A."/>
            <person name="Brown T."/>
            <person name="Cohen L."/>
        </authorList>
    </citation>
    <scope>NUCLEOTIDE SEQUENCE</scope>
    <source>
        <strain evidence="2">GSO104</strain>
    </source>
</reference>
<dbReference type="Pfam" id="PF06544">
    <property type="entry name" value="Prp3_C"/>
    <property type="match status" value="1"/>
</dbReference>
<dbReference type="InterPro" id="IPR059181">
    <property type="entry name" value="RWDD2A-B_C"/>
</dbReference>
<dbReference type="PANTHER" id="PTHR15955:SF8">
    <property type="entry name" value="RWD DOMAIN-CONTAINING PROTEIN 2B-RELATED"/>
    <property type="match status" value="1"/>
</dbReference>
<dbReference type="Pfam" id="PF05773">
    <property type="entry name" value="RWD"/>
    <property type="match status" value="1"/>
</dbReference>
<dbReference type="PANTHER" id="PTHR15955">
    <property type="entry name" value="RWD DOMAIN CONTAINING PROTEIN 2"/>
    <property type="match status" value="1"/>
</dbReference>
<gene>
    <name evidence="2" type="ORF">DBRI00130_LOCUS9087</name>
</gene>
<evidence type="ECO:0000259" key="1">
    <source>
        <dbReference type="PROSITE" id="PS50908"/>
    </source>
</evidence>
<proteinExistence type="predicted"/>
<dbReference type="EMBL" id="HBNS01011241">
    <property type="protein sequence ID" value="CAE4596138.1"/>
    <property type="molecule type" value="Transcribed_RNA"/>
</dbReference>
<dbReference type="InterPro" id="IPR006575">
    <property type="entry name" value="RWD_dom"/>
</dbReference>
<dbReference type="Gene3D" id="3.10.110.10">
    <property type="entry name" value="Ubiquitin Conjugating Enzyme"/>
    <property type="match status" value="1"/>
</dbReference>
<sequence>MDQASKEEKLEALERTIQEIEALQAIYGDDDDDDTSSKITICSQSEYNKAQHIIDTENKDNEHIPTLEIEIKLQHEHDQNTLFQSLRFVLPPGYPAYTTAIPSLSSSSSGTLKLTKAAQQYTTCSLTTKSKELIGVEALLELVQYAQDILPDVISQFCKIDAPPKEEEDDDNNSEEKQIGRRWIWVHHITNTQRIKDICSEARSHHLSGYIKSGYPGIVLIEGSTKSCNSFVTWIKGNKSRPGGGFGRNWGHHVRGEIDFDFGEMRCFKEEEEKKCFEEVEDLKVLSAHCKNVGLEDEFLKYVLQH</sequence>
<protein>
    <recommendedName>
        <fullName evidence="1">RWD domain-containing protein</fullName>
    </recommendedName>
</protein>
<feature type="domain" description="RWD" evidence="1">
    <location>
        <begin position="18"/>
        <end position="153"/>
    </location>
</feature>
<evidence type="ECO:0000313" key="2">
    <source>
        <dbReference type="EMBL" id="CAE4596138.1"/>
    </source>
</evidence>
<dbReference type="InterPro" id="IPR016135">
    <property type="entry name" value="UBQ-conjugating_enzyme/RWD"/>
</dbReference>
<dbReference type="InterPro" id="IPR010541">
    <property type="entry name" value="Prp3_C"/>
</dbReference>
<dbReference type="AlphaFoldDB" id="A0A7S4QWH3"/>
<accession>A0A7S4QWH3</accession>